<keyword evidence="2" id="KW-1185">Reference proteome</keyword>
<reference evidence="1 2" key="1">
    <citation type="submission" date="2016-10" db="EMBL/GenBank/DDBJ databases">
        <authorList>
            <person name="de Groot N.N."/>
        </authorList>
    </citation>
    <scope>NUCLEOTIDE SEQUENCE [LARGE SCALE GENOMIC DNA]</scope>
    <source>
        <strain evidence="1 2">DSM 15695</strain>
    </source>
</reference>
<gene>
    <name evidence="1" type="ORF">SAMN04488558_103121</name>
</gene>
<dbReference type="EMBL" id="FOEN01000003">
    <property type="protein sequence ID" value="SEP93082.1"/>
    <property type="molecule type" value="Genomic_DNA"/>
</dbReference>
<evidence type="ECO:0000313" key="1">
    <source>
        <dbReference type="EMBL" id="SEP93082.1"/>
    </source>
</evidence>
<evidence type="ECO:0000313" key="2">
    <source>
        <dbReference type="Proteomes" id="UP000198833"/>
    </source>
</evidence>
<dbReference type="AlphaFoldDB" id="A0A1H9BVX2"/>
<accession>A0A1H9BVX2</accession>
<protein>
    <submittedName>
        <fullName evidence="1">Uncharacterized protein</fullName>
    </submittedName>
</protein>
<dbReference type="RefSeq" id="WP_092570908.1">
    <property type="nucleotide sequence ID" value="NZ_FOEN01000003.1"/>
</dbReference>
<dbReference type="Proteomes" id="UP000198833">
    <property type="component" value="Unassembled WGS sequence"/>
</dbReference>
<sequence length="73" mass="7959">MVKSYKDIIGTSPAFSLGQLNSHESAITGIQPAVDAVKSARKPYEELIKSIGNTLSKFIDIYAECISELKSRV</sequence>
<organism evidence="1 2">
    <name type="scientific">Ignavigranum ruoffiae</name>
    <dbReference type="NCBI Taxonomy" id="89093"/>
    <lineage>
        <taxon>Bacteria</taxon>
        <taxon>Bacillati</taxon>
        <taxon>Bacillota</taxon>
        <taxon>Bacilli</taxon>
        <taxon>Lactobacillales</taxon>
        <taxon>Aerococcaceae</taxon>
        <taxon>Ignavigranum</taxon>
    </lineage>
</organism>
<proteinExistence type="predicted"/>
<name>A0A1H9BVX2_9LACT</name>